<dbReference type="GO" id="GO:0003962">
    <property type="term" value="F:cystathionine gamma-synthase activity"/>
    <property type="evidence" value="ECO:0007669"/>
    <property type="project" value="UniProtKB-EC"/>
</dbReference>
<dbReference type="EC" id="2.5.1.48" evidence="8"/>
<feature type="region of interest" description="Disordered" evidence="11">
    <location>
        <begin position="177"/>
        <end position="213"/>
    </location>
</feature>
<comment type="function">
    <text evidence="5">Catalyzes the formation of L-cystathionine from O-succinyl-L-homoserine (OSHS) and L-cysteine, via a gamma-replacement reaction. In the absence of thiol, catalyzes gamma-elimination to form 2-oxobutanoate, succinate and ammonia.</text>
</comment>
<evidence type="ECO:0000256" key="1">
    <source>
        <dbReference type="ARBA" id="ARBA00001933"/>
    </source>
</evidence>
<dbReference type="InterPro" id="IPR015424">
    <property type="entry name" value="PyrdxlP-dep_Trfase"/>
</dbReference>
<keyword evidence="2" id="KW-0808">Transferase</keyword>
<proteinExistence type="inferred from homology"/>
<dbReference type="FunFam" id="3.40.640.10:FF:000094">
    <property type="entry name" value="Probable cystathionine gamma-synthase"/>
    <property type="match status" value="1"/>
</dbReference>
<dbReference type="InterPro" id="IPR054542">
    <property type="entry name" value="Cys_met_metab_PP"/>
</dbReference>
<dbReference type="InterPro" id="IPR015421">
    <property type="entry name" value="PyrdxlP-dep_Trfase_major"/>
</dbReference>
<dbReference type="InterPro" id="IPR051750">
    <property type="entry name" value="Trans-sulfuration_enzymes"/>
</dbReference>
<evidence type="ECO:0000256" key="5">
    <source>
        <dbReference type="ARBA" id="ARBA00058439"/>
    </source>
</evidence>
<comment type="catalytic activity">
    <reaction evidence="4">
        <text>O-succinyl-L-homoserine + L-cysteine = L,L-cystathionine + succinate + H(+)</text>
        <dbReference type="Rhea" id="RHEA:20397"/>
        <dbReference type="ChEBI" id="CHEBI:15378"/>
        <dbReference type="ChEBI" id="CHEBI:30031"/>
        <dbReference type="ChEBI" id="CHEBI:35235"/>
        <dbReference type="ChEBI" id="CHEBI:57661"/>
        <dbReference type="ChEBI" id="CHEBI:58161"/>
        <dbReference type="EC" id="2.5.1.48"/>
    </reaction>
</comment>
<evidence type="ECO:0000313" key="13">
    <source>
        <dbReference type="Proteomes" id="UP001378960"/>
    </source>
</evidence>
<reference evidence="12 13" key="1">
    <citation type="journal article" date="2023" name="Elife">
        <title>Identification of key yeast species and microbe-microbe interactions impacting larval growth of Drosophila in the wild.</title>
        <authorList>
            <person name="Mure A."/>
            <person name="Sugiura Y."/>
            <person name="Maeda R."/>
            <person name="Honda K."/>
            <person name="Sakurai N."/>
            <person name="Takahashi Y."/>
            <person name="Watada M."/>
            <person name="Katoh T."/>
            <person name="Gotoh A."/>
            <person name="Gotoh Y."/>
            <person name="Taniguchi I."/>
            <person name="Nakamura K."/>
            <person name="Hayashi T."/>
            <person name="Katayama T."/>
            <person name="Uemura T."/>
            <person name="Hattori Y."/>
        </authorList>
    </citation>
    <scope>NUCLEOTIDE SEQUENCE [LARGE SCALE GENOMIC DNA]</scope>
    <source>
        <strain evidence="12 13">PK-24</strain>
    </source>
</reference>
<dbReference type="Gene3D" id="3.40.640.10">
    <property type="entry name" value="Type I PLP-dependent aspartate aminotransferase-like (Major domain)"/>
    <property type="match status" value="1"/>
</dbReference>
<dbReference type="AlphaFoldDB" id="A0AAV5R973"/>
<dbReference type="Proteomes" id="UP001378960">
    <property type="component" value="Unassembled WGS sequence"/>
</dbReference>
<evidence type="ECO:0000256" key="10">
    <source>
        <dbReference type="RuleBase" id="RU362118"/>
    </source>
</evidence>
<sequence length="592" mass="67082">MPSSNIPSQTIGAPIPNNTQHAVSVTLPTWEATVGYEEGEEWVVNKMNSGYPRFFIHNDIQQLSKLIESSYARDNEKCFIFPTYNIAKRCRNFLKEKALTLSPPVKANIRILQLSTPPPASVDEESTKIEANIAIVFFPSNLYSLTKQYWQHTGEGISSRLAEYFLSEMKDKLTAEIKSKRSSEVSNGSSNHSQSPRASRSSRSSRSSVSIRNNNLNNKTESATFIEERFGRNLDLRFAKEAKKILLERLSSDFDNDYCDSQNTYLYPSGMAAIFNAHRIVLNISEPNDANKLKSVCFGFPYVDTLNILRKWGAGVHFYGFGDDESLDDLELRLESGERILSLFCEFPSNPLLRTPDIIRIKQLSDKFGFIVVVDDTVGNSSNVNILPYCDIVVSSLTKIFSGDSNVMSGSLSVNKQSKYYEKIKEFMKEDYEDFFWDQDAIYLERNSRDFQNRSKVMNANAEKVIELFKNSKLIDKIYYPSVSSNSSKRHYDLVKRDNGGYGALMSIVFKEQTDAICFFNTVQLSKGPSLGTNFTLVCPYAILAHFQELEEVAKWGVDPNLVRLSIGMEKTDELLKTLKEALDAAEEQHNI</sequence>
<dbReference type="Pfam" id="PF01053">
    <property type="entry name" value="Cys_Met_Meta_PP"/>
    <property type="match status" value="1"/>
</dbReference>
<protein>
    <recommendedName>
        <fullName evidence="8">cystathionine gamma-synthase</fullName>
        <ecNumber evidence="8">2.5.1.48</ecNumber>
    </recommendedName>
    <alternativeName>
        <fullName evidence="9">O-succinylhomoserine (thiol)-lyase</fullName>
    </alternativeName>
</protein>
<dbReference type="SUPFAM" id="SSF53383">
    <property type="entry name" value="PLP-dependent transferases"/>
    <property type="match status" value="1"/>
</dbReference>
<evidence type="ECO:0000256" key="6">
    <source>
        <dbReference type="ARBA" id="ARBA00060510"/>
    </source>
</evidence>
<dbReference type="GO" id="GO:0030170">
    <property type="term" value="F:pyridoxal phosphate binding"/>
    <property type="evidence" value="ECO:0007669"/>
    <property type="project" value="InterPro"/>
</dbReference>
<accession>A0AAV5R973</accession>
<keyword evidence="3 10" id="KW-0663">Pyridoxal phosphate</keyword>
<keyword evidence="13" id="KW-1185">Reference proteome</keyword>
<dbReference type="PANTHER" id="PTHR42699:SF1">
    <property type="entry name" value="CYSTATHIONINE GAMMA-SYNTHASE-RELATED"/>
    <property type="match status" value="1"/>
</dbReference>
<evidence type="ECO:0000256" key="4">
    <source>
        <dbReference type="ARBA" id="ARBA00051441"/>
    </source>
</evidence>
<evidence type="ECO:0000256" key="2">
    <source>
        <dbReference type="ARBA" id="ARBA00022679"/>
    </source>
</evidence>
<comment type="cofactor">
    <cofactor evidence="1 10">
        <name>pyridoxal 5'-phosphate</name>
        <dbReference type="ChEBI" id="CHEBI:597326"/>
    </cofactor>
</comment>
<organism evidence="12 13">
    <name type="scientific">Pichia kluyveri</name>
    <name type="common">Yeast</name>
    <dbReference type="NCBI Taxonomy" id="36015"/>
    <lineage>
        <taxon>Eukaryota</taxon>
        <taxon>Fungi</taxon>
        <taxon>Dikarya</taxon>
        <taxon>Ascomycota</taxon>
        <taxon>Saccharomycotina</taxon>
        <taxon>Pichiomycetes</taxon>
        <taxon>Pichiales</taxon>
        <taxon>Pichiaceae</taxon>
        <taxon>Pichia</taxon>
    </lineage>
</organism>
<dbReference type="InterPro" id="IPR015422">
    <property type="entry name" value="PyrdxlP-dep_Trfase_small"/>
</dbReference>
<gene>
    <name evidence="12" type="ORF">DAPK24_043000</name>
</gene>
<evidence type="ECO:0000256" key="7">
    <source>
        <dbReference type="ARBA" id="ARBA00061376"/>
    </source>
</evidence>
<dbReference type="Gene3D" id="3.90.1150.10">
    <property type="entry name" value="Aspartate Aminotransferase, domain 1"/>
    <property type="match status" value="1"/>
</dbReference>
<comment type="caution">
    <text evidence="12">The sequence shown here is derived from an EMBL/GenBank/DDBJ whole genome shotgun (WGS) entry which is preliminary data.</text>
</comment>
<name>A0AAV5R973_PICKL</name>
<comment type="similarity">
    <text evidence="7">Belongs to the trans-sulfuration enzymes family. MET7 subfamily.</text>
</comment>
<dbReference type="PANTHER" id="PTHR42699">
    <property type="match status" value="1"/>
</dbReference>
<dbReference type="EMBL" id="BTGB01000009">
    <property type="protein sequence ID" value="GMM47702.1"/>
    <property type="molecule type" value="Genomic_DNA"/>
</dbReference>
<dbReference type="PROSITE" id="PS00868">
    <property type="entry name" value="CYS_MET_METAB_PP"/>
    <property type="match status" value="1"/>
</dbReference>
<evidence type="ECO:0000256" key="11">
    <source>
        <dbReference type="SAM" id="MobiDB-lite"/>
    </source>
</evidence>
<dbReference type="InterPro" id="IPR000277">
    <property type="entry name" value="Cys/Met-Metab_PyrdxlP-dep_enz"/>
</dbReference>
<evidence type="ECO:0000256" key="8">
    <source>
        <dbReference type="ARBA" id="ARBA00066530"/>
    </source>
</evidence>
<comment type="pathway">
    <text evidence="6">Amino-acid biosynthesis; L-methionine biosynthesis via de novo pathway; L-cystathionine from O-succinyl-L-homoserine: step 1/1.</text>
</comment>
<dbReference type="FunFam" id="3.90.1150.10:FF:000063">
    <property type="entry name" value="Probable cystathionine gamma-synthase"/>
    <property type="match status" value="1"/>
</dbReference>
<evidence type="ECO:0000256" key="9">
    <source>
        <dbReference type="ARBA" id="ARBA00083849"/>
    </source>
</evidence>
<evidence type="ECO:0000313" key="12">
    <source>
        <dbReference type="EMBL" id="GMM47702.1"/>
    </source>
</evidence>
<feature type="compositionally biased region" description="Low complexity" evidence="11">
    <location>
        <begin position="184"/>
        <end position="213"/>
    </location>
</feature>
<dbReference type="GO" id="GO:0019346">
    <property type="term" value="P:transsulfuration"/>
    <property type="evidence" value="ECO:0007669"/>
    <property type="project" value="InterPro"/>
</dbReference>
<evidence type="ECO:0000256" key="3">
    <source>
        <dbReference type="ARBA" id="ARBA00022898"/>
    </source>
</evidence>